<reference evidence="2" key="1">
    <citation type="submission" date="2007-10" db="EMBL/GenBank/DDBJ databases">
        <title>Complete sequence of chromosome of Desulforudis audaxviator MP104C.</title>
        <authorList>
            <person name="Copeland A."/>
            <person name="Lucas S."/>
            <person name="Lapidus A."/>
            <person name="Barry K."/>
            <person name="Glavina del Rio T."/>
            <person name="Dalin E."/>
            <person name="Tice H."/>
            <person name="Bruce D."/>
            <person name="Pitluck S."/>
            <person name="Lowry S.R."/>
            <person name="Larimer F."/>
            <person name="Land M.L."/>
            <person name="Hauser L."/>
            <person name="Kyrpides N."/>
            <person name="Ivanova N.N."/>
            <person name="Richardson P."/>
        </authorList>
    </citation>
    <scope>NUCLEOTIDE SEQUENCE [LARGE SCALE GENOMIC DNA]</scope>
    <source>
        <strain evidence="2">MP104C</strain>
    </source>
</reference>
<proteinExistence type="predicted"/>
<dbReference type="OrthoDB" id="1726986at2"/>
<dbReference type="HOGENOM" id="CLU_1509918_0_0_9"/>
<evidence type="ECO:0008006" key="3">
    <source>
        <dbReference type="Google" id="ProtNLM"/>
    </source>
</evidence>
<dbReference type="eggNOG" id="ENOG5031NZ7">
    <property type="taxonomic scope" value="Bacteria"/>
</dbReference>
<dbReference type="EMBL" id="CP000860">
    <property type="protein sequence ID" value="ACA58623.1"/>
    <property type="molecule type" value="Genomic_DNA"/>
</dbReference>
<gene>
    <name evidence="1" type="ordered locus">Daud_0054</name>
</gene>
<dbReference type="Proteomes" id="UP000008544">
    <property type="component" value="Chromosome"/>
</dbReference>
<dbReference type="AlphaFoldDB" id="B1I104"/>
<evidence type="ECO:0000313" key="1">
    <source>
        <dbReference type="EMBL" id="ACA58623.1"/>
    </source>
</evidence>
<protein>
    <recommendedName>
        <fullName evidence="3">DUF4347 domain-containing protein</fullName>
    </recommendedName>
</protein>
<evidence type="ECO:0000313" key="2">
    <source>
        <dbReference type="Proteomes" id="UP000008544"/>
    </source>
</evidence>
<reference evidence="1 2" key="2">
    <citation type="journal article" date="2008" name="Science">
        <title>Environmental genomics reveals a single-species ecosystem deep within Earth.</title>
        <authorList>
            <person name="Chivian D."/>
            <person name="Brodie E.L."/>
            <person name="Alm E.J."/>
            <person name="Culley D.E."/>
            <person name="Dehal P.S."/>
            <person name="Desantis T.Z."/>
            <person name="Gihring T.M."/>
            <person name="Lapidus A."/>
            <person name="Lin L.H."/>
            <person name="Lowry S.R."/>
            <person name="Moser D.P."/>
            <person name="Richardson P.M."/>
            <person name="Southam G."/>
            <person name="Wanger G."/>
            <person name="Pratt L.M."/>
            <person name="Andersen G.L."/>
            <person name="Hazen T.C."/>
            <person name="Brockman F.J."/>
            <person name="Arkin A.P."/>
            <person name="Onstott T.C."/>
        </authorList>
    </citation>
    <scope>NUCLEOTIDE SEQUENCE [LARGE SCALE GENOMIC DNA]</scope>
    <source>
        <strain evidence="1 2">MP104C</strain>
    </source>
</reference>
<organism evidence="1 2">
    <name type="scientific">Desulforudis audaxviator (strain MP104C)</name>
    <dbReference type="NCBI Taxonomy" id="477974"/>
    <lineage>
        <taxon>Bacteria</taxon>
        <taxon>Bacillati</taxon>
        <taxon>Bacillota</taxon>
        <taxon>Clostridia</taxon>
        <taxon>Thermoanaerobacterales</taxon>
        <taxon>Candidatus Desulforudaceae</taxon>
        <taxon>Candidatus Desulforudis</taxon>
    </lineage>
</organism>
<dbReference type="KEGG" id="dau:Daud_0054"/>
<sequence length="199" mass="21888">MNPCWVSLSLNGHKEAIEMASFVDLAVSAQGYGDEPAFDHRARMTRTVVVKPHNGKELLEIFAAFTRTHRTIRHVRIFSHSYPRGVIMTDMSGFYHSRGPNDTPQAAYVADLEKAVAEGRIVFAPNCTISLFGCNLTSEGFTLKLSQAVNGTVIAATAGVYPEVAGGRETGVFIAVTRWQKFVKGQLAVPNLGKRYRAW</sequence>
<accession>B1I104</accession>
<keyword evidence="2" id="KW-1185">Reference proteome</keyword>
<name>B1I104_DESAP</name>